<name>A0A8H4V9G5_9HYPO</name>
<keyword evidence="2" id="KW-1185">Reference proteome</keyword>
<gene>
    <name evidence="1" type="ORF">G6O67_001676</name>
</gene>
<dbReference type="Proteomes" id="UP000557566">
    <property type="component" value="Unassembled WGS sequence"/>
</dbReference>
<evidence type="ECO:0000313" key="1">
    <source>
        <dbReference type="EMBL" id="KAF4512555.1"/>
    </source>
</evidence>
<organism evidence="1 2">
    <name type="scientific">Ophiocordyceps sinensis</name>
    <dbReference type="NCBI Taxonomy" id="72228"/>
    <lineage>
        <taxon>Eukaryota</taxon>
        <taxon>Fungi</taxon>
        <taxon>Dikarya</taxon>
        <taxon>Ascomycota</taxon>
        <taxon>Pezizomycotina</taxon>
        <taxon>Sordariomycetes</taxon>
        <taxon>Hypocreomycetidae</taxon>
        <taxon>Hypocreales</taxon>
        <taxon>Ophiocordycipitaceae</taxon>
        <taxon>Ophiocordyceps</taxon>
    </lineage>
</organism>
<dbReference type="EMBL" id="JAAVMX010000002">
    <property type="protein sequence ID" value="KAF4512555.1"/>
    <property type="molecule type" value="Genomic_DNA"/>
</dbReference>
<comment type="caution">
    <text evidence="1">The sequence shown here is derived from an EMBL/GenBank/DDBJ whole genome shotgun (WGS) entry which is preliminary data.</text>
</comment>
<dbReference type="AlphaFoldDB" id="A0A8H4V9G5"/>
<reference evidence="1 2" key="1">
    <citation type="journal article" date="2020" name="Genome Biol. Evol.">
        <title>A new high-quality draft genome assembly of the Chinese cordyceps Ophiocordyceps sinensis.</title>
        <authorList>
            <person name="Shu R."/>
            <person name="Zhang J."/>
            <person name="Meng Q."/>
            <person name="Zhang H."/>
            <person name="Zhou G."/>
            <person name="Li M."/>
            <person name="Wu P."/>
            <person name="Zhao Y."/>
            <person name="Chen C."/>
            <person name="Qin Q."/>
        </authorList>
    </citation>
    <scope>NUCLEOTIDE SEQUENCE [LARGE SCALE GENOMIC DNA]</scope>
    <source>
        <strain evidence="1 2">IOZ07</strain>
    </source>
</reference>
<evidence type="ECO:0000313" key="2">
    <source>
        <dbReference type="Proteomes" id="UP000557566"/>
    </source>
</evidence>
<accession>A0A8H4V9G5</accession>
<dbReference type="OrthoDB" id="5267677at2759"/>
<protein>
    <submittedName>
        <fullName evidence="1">Uncharacterized protein</fullName>
    </submittedName>
</protein>
<sequence>MVAPYAKTAKPATANSAWVSQVEAGALLGNAFLKHYRGSLDYDKEVVRVGVLDGFEIPFDICKQSNEVVPCVKAVRKTIVPPGATIMVPAAWKELPRDRAYTFFASHSNAVHSIVDSKSLPAVLVTNSTDNKDANCWADVRHAESELGEIRHVRILFVPITDTI</sequence>
<proteinExistence type="predicted"/>